<organism evidence="2 3">
    <name type="scientific">Boletus edulis BED1</name>
    <dbReference type="NCBI Taxonomy" id="1328754"/>
    <lineage>
        <taxon>Eukaryota</taxon>
        <taxon>Fungi</taxon>
        <taxon>Dikarya</taxon>
        <taxon>Basidiomycota</taxon>
        <taxon>Agaricomycotina</taxon>
        <taxon>Agaricomycetes</taxon>
        <taxon>Agaricomycetidae</taxon>
        <taxon>Boletales</taxon>
        <taxon>Boletineae</taxon>
        <taxon>Boletaceae</taxon>
        <taxon>Boletoideae</taxon>
        <taxon>Boletus</taxon>
    </lineage>
</organism>
<evidence type="ECO:0000256" key="1">
    <source>
        <dbReference type="SAM" id="SignalP"/>
    </source>
</evidence>
<name>A0AAD4BHI0_BOLED</name>
<protein>
    <recommendedName>
        <fullName evidence="4">Secreted protein</fullName>
    </recommendedName>
</protein>
<reference evidence="2" key="2">
    <citation type="journal article" date="2020" name="Nat. Commun.">
        <title>Large-scale genome sequencing of mycorrhizal fungi provides insights into the early evolution of symbiotic traits.</title>
        <authorList>
            <person name="Miyauchi S."/>
            <person name="Kiss E."/>
            <person name="Kuo A."/>
            <person name="Drula E."/>
            <person name="Kohler A."/>
            <person name="Sanchez-Garcia M."/>
            <person name="Morin E."/>
            <person name="Andreopoulos B."/>
            <person name="Barry K.W."/>
            <person name="Bonito G."/>
            <person name="Buee M."/>
            <person name="Carver A."/>
            <person name="Chen C."/>
            <person name="Cichocki N."/>
            <person name="Clum A."/>
            <person name="Culley D."/>
            <person name="Crous P.W."/>
            <person name="Fauchery L."/>
            <person name="Girlanda M."/>
            <person name="Hayes R.D."/>
            <person name="Keri Z."/>
            <person name="LaButti K."/>
            <person name="Lipzen A."/>
            <person name="Lombard V."/>
            <person name="Magnuson J."/>
            <person name="Maillard F."/>
            <person name="Murat C."/>
            <person name="Nolan M."/>
            <person name="Ohm R.A."/>
            <person name="Pangilinan J."/>
            <person name="Pereira M.F."/>
            <person name="Perotto S."/>
            <person name="Peter M."/>
            <person name="Pfister S."/>
            <person name="Riley R."/>
            <person name="Sitrit Y."/>
            <person name="Stielow J.B."/>
            <person name="Szollosi G."/>
            <person name="Zifcakova L."/>
            <person name="Stursova M."/>
            <person name="Spatafora J.W."/>
            <person name="Tedersoo L."/>
            <person name="Vaario L.M."/>
            <person name="Yamada A."/>
            <person name="Yan M."/>
            <person name="Wang P."/>
            <person name="Xu J."/>
            <person name="Bruns T."/>
            <person name="Baldrian P."/>
            <person name="Vilgalys R."/>
            <person name="Dunand C."/>
            <person name="Henrissat B."/>
            <person name="Grigoriev I.V."/>
            <person name="Hibbett D."/>
            <person name="Nagy L.G."/>
            <person name="Martin F.M."/>
        </authorList>
    </citation>
    <scope>NUCLEOTIDE SEQUENCE</scope>
    <source>
        <strain evidence="2">BED1</strain>
    </source>
</reference>
<feature type="chain" id="PRO_5042251315" description="Secreted protein" evidence="1">
    <location>
        <begin position="30"/>
        <end position="135"/>
    </location>
</feature>
<reference evidence="2" key="1">
    <citation type="submission" date="2019-10" db="EMBL/GenBank/DDBJ databases">
        <authorList>
            <consortium name="DOE Joint Genome Institute"/>
            <person name="Kuo A."/>
            <person name="Miyauchi S."/>
            <person name="Kiss E."/>
            <person name="Drula E."/>
            <person name="Kohler A."/>
            <person name="Sanchez-Garcia M."/>
            <person name="Andreopoulos B."/>
            <person name="Barry K.W."/>
            <person name="Bonito G."/>
            <person name="Buee M."/>
            <person name="Carver A."/>
            <person name="Chen C."/>
            <person name="Cichocki N."/>
            <person name="Clum A."/>
            <person name="Culley D."/>
            <person name="Crous P.W."/>
            <person name="Fauchery L."/>
            <person name="Girlanda M."/>
            <person name="Hayes R."/>
            <person name="Keri Z."/>
            <person name="LaButti K."/>
            <person name="Lipzen A."/>
            <person name="Lombard V."/>
            <person name="Magnuson J."/>
            <person name="Maillard F."/>
            <person name="Morin E."/>
            <person name="Murat C."/>
            <person name="Nolan M."/>
            <person name="Ohm R."/>
            <person name="Pangilinan J."/>
            <person name="Pereira M."/>
            <person name="Perotto S."/>
            <person name="Peter M."/>
            <person name="Riley R."/>
            <person name="Sitrit Y."/>
            <person name="Stielow B."/>
            <person name="Szollosi G."/>
            <person name="Zifcakova L."/>
            <person name="Stursova M."/>
            <person name="Spatafora J.W."/>
            <person name="Tedersoo L."/>
            <person name="Vaario L.-M."/>
            <person name="Yamada A."/>
            <person name="Yan M."/>
            <person name="Wang P."/>
            <person name="Xu J."/>
            <person name="Bruns T."/>
            <person name="Baldrian P."/>
            <person name="Vilgalys R."/>
            <person name="Henrissat B."/>
            <person name="Grigoriev I.V."/>
            <person name="Hibbett D."/>
            <person name="Nagy L.G."/>
            <person name="Martin F.M."/>
        </authorList>
    </citation>
    <scope>NUCLEOTIDE SEQUENCE</scope>
    <source>
        <strain evidence="2">BED1</strain>
    </source>
</reference>
<evidence type="ECO:0000313" key="3">
    <source>
        <dbReference type="Proteomes" id="UP001194468"/>
    </source>
</evidence>
<gene>
    <name evidence="2" type="ORF">L210DRAFT_3561187</name>
</gene>
<comment type="caution">
    <text evidence="2">The sequence shown here is derived from an EMBL/GenBank/DDBJ whole genome shotgun (WGS) entry which is preliminary data.</text>
</comment>
<accession>A0AAD4BHI0</accession>
<dbReference type="Proteomes" id="UP001194468">
    <property type="component" value="Unassembled WGS sequence"/>
</dbReference>
<proteinExistence type="predicted"/>
<sequence length="135" mass="15171">MTCWCVPPTHHHLFGVLLVSYCLLHPTKALRQGHRHHGSYAQRRGSNIVPGRPCYLASKSTPIDINTAAHMENTEDPSRTLLRKVSQSTINFGSTRCGAKAVITRPTQLLPCIPTRHQFFFHPHPLGVRTDLMRA</sequence>
<evidence type="ECO:0008006" key="4">
    <source>
        <dbReference type="Google" id="ProtNLM"/>
    </source>
</evidence>
<evidence type="ECO:0000313" key="2">
    <source>
        <dbReference type="EMBL" id="KAF8431086.1"/>
    </source>
</evidence>
<keyword evidence="1" id="KW-0732">Signal</keyword>
<dbReference type="EMBL" id="WHUW01000053">
    <property type="protein sequence ID" value="KAF8431086.1"/>
    <property type="molecule type" value="Genomic_DNA"/>
</dbReference>
<dbReference type="AlphaFoldDB" id="A0AAD4BHI0"/>
<keyword evidence="3" id="KW-1185">Reference proteome</keyword>
<feature type="signal peptide" evidence="1">
    <location>
        <begin position="1"/>
        <end position="29"/>
    </location>
</feature>